<accession>A0A8H4GMT0</accession>
<dbReference type="EMBL" id="JAAAPX010000073">
    <property type="protein sequence ID" value="KAF4233968.1"/>
    <property type="molecule type" value="Genomic_DNA"/>
</dbReference>
<evidence type="ECO:0000313" key="4">
    <source>
        <dbReference type="EMBL" id="KAF4233968.1"/>
    </source>
</evidence>
<comment type="catalytic activity">
    <reaction evidence="2">
        <text>D-sedoheptulose 7-phosphate + D-glyceraldehyde 3-phosphate = D-erythrose 4-phosphate + beta-D-fructose 6-phosphate</text>
        <dbReference type="Rhea" id="RHEA:17053"/>
        <dbReference type="ChEBI" id="CHEBI:16897"/>
        <dbReference type="ChEBI" id="CHEBI:57483"/>
        <dbReference type="ChEBI" id="CHEBI:57634"/>
        <dbReference type="ChEBI" id="CHEBI:59776"/>
        <dbReference type="EC" id="2.2.1.2"/>
    </reaction>
</comment>
<evidence type="ECO:0000259" key="3">
    <source>
        <dbReference type="PROSITE" id="PS50020"/>
    </source>
</evidence>
<gene>
    <name evidence="4" type="ORF">CNMCM6805_008954</name>
</gene>
<dbReference type="GO" id="GO:0004801">
    <property type="term" value="F:transaldolase activity"/>
    <property type="evidence" value="ECO:0007669"/>
    <property type="project" value="UniProtKB-EC"/>
</dbReference>
<dbReference type="InterPro" id="IPR018225">
    <property type="entry name" value="Transaldolase_AS"/>
</dbReference>
<keyword evidence="2" id="KW-0808">Transferase</keyword>
<evidence type="ECO:0000256" key="2">
    <source>
        <dbReference type="RuleBase" id="RU000501"/>
    </source>
</evidence>
<name>A0A8H4GMT0_9EURO</name>
<keyword evidence="2" id="KW-0570">Pentose shunt</keyword>
<proteinExistence type="predicted"/>
<dbReference type="Proteomes" id="UP000653565">
    <property type="component" value="Unassembled WGS sequence"/>
</dbReference>
<dbReference type="OrthoDB" id="1711136at2759"/>
<dbReference type="PANTHER" id="PTHR10683:SF34">
    <property type="entry name" value="TRANSALDOLASE"/>
    <property type="match status" value="1"/>
</dbReference>
<protein>
    <recommendedName>
        <fullName evidence="2">Transaldolase</fullName>
        <ecNumber evidence="2">2.2.1.2</ecNumber>
    </recommendedName>
</protein>
<reference evidence="4" key="2">
    <citation type="submission" date="2020-04" db="EMBL/GenBank/DDBJ databases">
        <authorList>
            <person name="Santos R.A.C."/>
            <person name="Steenwyk J.L."/>
            <person name="Rivero-Menendez O."/>
            <person name="Mead M.E."/>
            <person name="Silva L.P."/>
            <person name="Bastos R.W."/>
            <person name="Alastruey-Izquierdo A."/>
            <person name="Goldman G.H."/>
            <person name="Rokas A."/>
        </authorList>
    </citation>
    <scope>NUCLEOTIDE SEQUENCE</scope>
    <source>
        <strain evidence="4">CNM-CM6805</strain>
    </source>
</reference>
<dbReference type="AlphaFoldDB" id="A0A8H4GMT0"/>
<keyword evidence="1" id="KW-0704">Schiff base</keyword>
<dbReference type="EC" id="2.2.1.2" evidence="2"/>
<organism evidence="4 5">
    <name type="scientific">Aspergillus fumigatiaffinis</name>
    <dbReference type="NCBI Taxonomy" id="340414"/>
    <lineage>
        <taxon>Eukaryota</taxon>
        <taxon>Fungi</taxon>
        <taxon>Dikarya</taxon>
        <taxon>Ascomycota</taxon>
        <taxon>Pezizomycotina</taxon>
        <taxon>Eurotiomycetes</taxon>
        <taxon>Eurotiomycetidae</taxon>
        <taxon>Eurotiales</taxon>
        <taxon>Aspergillaceae</taxon>
        <taxon>Aspergillus</taxon>
        <taxon>Aspergillus subgen. Fumigati</taxon>
    </lineage>
</organism>
<dbReference type="PROSITE" id="PS50020">
    <property type="entry name" value="WW_DOMAIN_2"/>
    <property type="match status" value="1"/>
</dbReference>
<keyword evidence="5" id="KW-1185">Reference proteome</keyword>
<evidence type="ECO:0000256" key="1">
    <source>
        <dbReference type="ARBA" id="ARBA00023270"/>
    </source>
</evidence>
<dbReference type="InterPro" id="IPR001202">
    <property type="entry name" value="WW_dom"/>
</dbReference>
<dbReference type="InterPro" id="IPR001585">
    <property type="entry name" value="TAL/FSA"/>
</dbReference>
<dbReference type="GO" id="GO:0005975">
    <property type="term" value="P:carbohydrate metabolic process"/>
    <property type="evidence" value="ECO:0007669"/>
    <property type="project" value="InterPro"/>
</dbReference>
<comment type="pathway">
    <text evidence="2">Carbohydrate degradation; pentose phosphate pathway; D-glyceraldehyde 3-phosphate and beta-D-fructose 6-phosphate from D-ribose 5-phosphate and D-xylulose 5-phosphate (non-oxidative stage): step 2/3.</text>
</comment>
<dbReference type="UniPathway" id="UPA00115">
    <property type="reaction ID" value="UER00414"/>
</dbReference>
<sequence length="358" mass="39891">MKAIAYGELSKPEHIGLIRNSISDANDLLPRFTGLTLEELAVEIAMVRLALKIAPHIRGHVHVQTNPYYSYSTESTIVNALRIVQLFQHLQPGFEQSRICIKIPSTWEGMMACRALEMAGVRTLATTLFTMPQAILAAEVGCTYIAPYVNQLKVHFEPGFTDPNKLLPLCVSIQKHYKSINAKTKVLPASLTSTNEIYALAGVDHITIAPDLLKQLSQPSSAPQMESLFDSDVPPAISVAQQSFLNDESAYRIAFTRDLHGASEEKLTQASLDEAINIFCDMQDKLVQLMRSNMDVDWEAEYKKDGKTYSYTQRRKTKRWHEPESFSLNGLSEAPCCTMSVAAKLHENGLDSLKGRNS</sequence>
<dbReference type="InterPro" id="IPR013785">
    <property type="entry name" value="Aldolase_TIM"/>
</dbReference>
<evidence type="ECO:0000313" key="5">
    <source>
        <dbReference type="Proteomes" id="UP000653565"/>
    </source>
</evidence>
<dbReference type="Pfam" id="PF00923">
    <property type="entry name" value="TAL_FSA"/>
    <property type="match status" value="1"/>
</dbReference>
<feature type="domain" description="WW" evidence="3">
    <location>
        <begin position="292"/>
        <end position="325"/>
    </location>
</feature>
<comment type="caution">
    <text evidence="4">The sequence shown here is derived from an EMBL/GenBank/DDBJ whole genome shotgun (WGS) entry which is preliminary data.</text>
</comment>
<dbReference type="SUPFAM" id="SSF51569">
    <property type="entry name" value="Aldolase"/>
    <property type="match status" value="1"/>
</dbReference>
<dbReference type="PANTHER" id="PTHR10683">
    <property type="entry name" value="TRANSALDOLASE"/>
    <property type="match status" value="1"/>
</dbReference>
<dbReference type="Gene3D" id="3.20.20.70">
    <property type="entry name" value="Aldolase class I"/>
    <property type="match status" value="1"/>
</dbReference>
<reference evidence="4" key="1">
    <citation type="journal article" date="2020" name="bioRxiv">
        <title>Genomic and phenotypic heterogeneity of clinical isolates of the human pathogens Aspergillus fumigatus, Aspergillus lentulus and Aspergillus fumigatiaffinis.</title>
        <authorList>
            <person name="dos Santos R.A.C."/>
            <person name="Steenwyk J.L."/>
            <person name="Rivero-Menendez O."/>
            <person name="Mead M.E."/>
            <person name="Silva L.P."/>
            <person name="Bastos R.W."/>
            <person name="Alastruey-Izquierdo A."/>
            <person name="Goldman G.H."/>
            <person name="Rokas A."/>
        </authorList>
    </citation>
    <scope>NUCLEOTIDE SEQUENCE</scope>
    <source>
        <strain evidence="4">CNM-CM6805</strain>
    </source>
</reference>
<comment type="function">
    <text evidence="2">Catalyzes the rate-limiting step of the non-oxidative phase in the pentose phosphate pathway. Catalyzes the reversible conversion of sedheptulose-7-phosphate and D-glyceraldehyde 3-phosphate into erythrose-4-phosphate and beta-D-fructose 6-phosphate.</text>
</comment>
<dbReference type="PROSITE" id="PS00958">
    <property type="entry name" value="TRANSALDOLASE_2"/>
    <property type="match status" value="1"/>
</dbReference>
<dbReference type="GO" id="GO:0009052">
    <property type="term" value="P:pentose-phosphate shunt, non-oxidative branch"/>
    <property type="evidence" value="ECO:0007669"/>
    <property type="project" value="TreeGrafter"/>
</dbReference>